<protein>
    <recommendedName>
        <fullName evidence="3">SH3b domain-containing protein</fullName>
    </recommendedName>
</protein>
<feature type="non-terminal residue" evidence="2">
    <location>
        <position position="1"/>
    </location>
</feature>
<name>X0YB41_9ZZZZ</name>
<reference evidence="2" key="1">
    <citation type="journal article" date="2014" name="Front. Microbiol.">
        <title>High frequency of phylogenetically diverse reductive dehalogenase-homologous genes in deep subseafloor sedimentary metagenomes.</title>
        <authorList>
            <person name="Kawai M."/>
            <person name="Futagami T."/>
            <person name="Toyoda A."/>
            <person name="Takaki Y."/>
            <person name="Nishi S."/>
            <person name="Hori S."/>
            <person name="Arai W."/>
            <person name="Tsubouchi T."/>
            <person name="Morono Y."/>
            <person name="Uchiyama I."/>
            <person name="Ito T."/>
            <person name="Fujiyama A."/>
            <person name="Inagaki F."/>
            <person name="Takami H."/>
        </authorList>
    </citation>
    <scope>NUCLEOTIDE SEQUENCE</scope>
    <source>
        <strain evidence="2">Expedition CK06-06</strain>
    </source>
</reference>
<gene>
    <name evidence="2" type="ORF">S01H1_79620</name>
</gene>
<evidence type="ECO:0008006" key="3">
    <source>
        <dbReference type="Google" id="ProtNLM"/>
    </source>
</evidence>
<evidence type="ECO:0000313" key="2">
    <source>
        <dbReference type="EMBL" id="GAG53044.1"/>
    </source>
</evidence>
<proteinExistence type="predicted"/>
<accession>X0YB41</accession>
<feature type="non-terminal residue" evidence="2">
    <location>
        <position position="224"/>
    </location>
</feature>
<dbReference type="EMBL" id="BARS01053695">
    <property type="protein sequence ID" value="GAG53044.1"/>
    <property type="molecule type" value="Genomic_DNA"/>
</dbReference>
<comment type="caution">
    <text evidence="2">The sequence shown here is derived from an EMBL/GenBank/DDBJ whole genome shotgun (WGS) entry which is preliminary data.</text>
</comment>
<evidence type="ECO:0000256" key="1">
    <source>
        <dbReference type="SAM" id="MobiDB-lite"/>
    </source>
</evidence>
<organism evidence="2">
    <name type="scientific">marine sediment metagenome</name>
    <dbReference type="NCBI Taxonomy" id="412755"/>
    <lineage>
        <taxon>unclassified sequences</taxon>
        <taxon>metagenomes</taxon>
        <taxon>ecological metagenomes</taxon>
    </lineage>
</organism>
<dbReference type="AlphaFoldDB" id="X0YB41"/>
<sequence length="224" mass="24750">NSRIVGRVERDDVLEGAGSDYGWHRVNPPEGVFSVVATSYIERVDAKHGIVKVDTTLRVRVGSDIMPRDPMRSEVQARLSRDAEVQIIGEFDADWLKIVPPEGVHVYISSDYVERISEEVANRLLSAKPVAATRAPADSQPGGAVSTRPISPAESTAATRPVEPPELAGRWGKRLRWVLDAIEVEGRKPEDKRIWDGIAGHLDPIAKQREEPQVAELAAAWLRK</sequence>
<feature type="region of interest" description="Disordered" evidence="1">
    <location>
        <begin position="132"/>
        <end position="165"/>
    </location>
</feature>
<dbReference type="Gene3D" id="2.30.30.40">
    <property type="entry name" value="SH3 Domains"/>
    <property type="match status" value="1"/>
</dbReference>